<sequence length="108" mass="13001">MECFWAKVGKNLIVDWGIPEDHGFYRESKIGEMILRHLFLRRNHNNSEFVFCCGAQLFKWTVSSHQPFALDFRPGIIFFSSNSFRPGDWYGKKLASRYWEKRWGRRTY</sequence>
<evidence type="ECO:0000313" key="1">
    <source>
        <dbReference type="EMBL" id="GIY56413.1"/>
    </source>
</evidence>
<comment type="caution">
    <text evidence="1">The sequence shown here is derived from an EMBL/GenBank/DDBJ whole genome shotgun (WGS) entry which is preliminary data.</text>
</comment>
<keyword evidence="2" id="KW-1185">Reference proteome</keyword>
<dbReference type="Proteomes" id="UP001054837">
    <property type="component" value="Unassembled WGS sequence"/>
</dbReference>
<gene>
    <name evidence="1" type="ORF">CDAR_62571</name>
</gene>
<dbReference type="EMBL" id="BPLQ01011198">
    <property type="protein sequence ID" value="GIY56413.1"/>
    <property type="molecule type" value="Genomic_DNA"/>
</dbReference>
<evidence type="ECO:0000313" key="2">
    <source>
        <dbReference type="Proteomes" id="UP001054837"/>
    </source>
</evidence>
<protein>
    <submittedName>
        <fullName evidence="1">Uncharacterized protein</fullName>
    </submittedName>
</protein>
<proteinExistence type="predicted"/>
<reference evidence="1 2" key="1">
    <citation type="submission" date="2021-06" db="EMBL/GenBank/DDBJ databases">
        <title>Caerostris darwini draft genome.</title>
        <authorList>
            <person name="Kono N."/>
            <person name="Arakawa K."/>
        </authorList>
    </citation>
    <scope>NUCLEOTIDE SEQUENCE [LARGE SCALE GENOMIC DNA]</scope>
</reference>
<organism evidence="1 2">
    <name type="scientific">Caerostris darwini</name>
    <dbReference type="NCBI Taxonomy" id="1538125"/>
    <lineage>
        <taxon>Eukaryota</taxon>
        <taxon>Metazoa</taxon>
        <taxon>Ecdysozoa</taxon>
        <taxon>Arthropoda</taxon>
        <taxon>Chelicerata</taxon>
        <taxon>Arachnida</taxon>
        <taxon>Araneae</taxon>
        <taxon>Araneomorphae</taxon>
        <taxon>Entelegynae</taxon>
        <taxon>Araneoidea</taxon>
        <taxon>Araneidae</taxon>
        <taxon>Caerostris</taxon>
    </lineage>
</organism>
<name>A0AAV4UF71_9ARAC</name>
<accession>A0AAV4UF71</accession>
<dbReference type="AlphaFoldDB" id="A0AAV4UF71"/>